<organism evidence="2 3">
    <name type="scientific">Kordia aestuariivivens</name>
    <dbReference type="NCBI Taxonomy" id="2759037"/>
    <lineage>
        <taxon>Bacteria</taxon>
        <taxon>Pseudomonadati</taxon>
        <taxon>Bacteroidota</taxon>
        <taxon>Flavobacteriia</taxon>
        <taxon>Flavobacteriales</taxon>
        <taxon>Flavobacteriaceae</taxon>
        <taxon>Kordia</taxon>
    </lineage>
</organism>
<sequence length="206" mass="22777">MKQLIFILCLCVFGCQETTKNNASTAKIKIQKTNAPKHAFVFFDSIFEKKPTFKASGFDFPVGKPNGNGYYNAQKFTVNNHLGDDWNGKGGGNTDLGDPIYAIGNGYVNFTEDIGSGWGNVIRIIHQYKNNYYESLYAHCDKISVKKGSFVTKGTQIGTIGNADGAYYAHLHLEIRDSILMDIGGGYSKETLGYLNPTTFIKANRN</sequence>
<reference evidence="2 3" key="1">
    <citation type="submission" date="2020-07" db="EMBL/GenBank/DDBJ databases">
        <title>Description of Kordia aestuariivivens sp. nov., isolated from a tidal flat.</title>
        <authorList>
            <person name="Park S."/>
            <person name="Yoon J.-H."/>
        </authorList>
    </citation>
    <scope>NUCLEOTIDE SEQUENCE [LARGE SCALE GENOMIC DNA]</scope>
    <source>
        <strain evidence="2 3">YSTF-M3</strain>
    </source>
</reference>
<dbReference type="Proteomes" id="UP000619238">
    <property type="component" value="Unassembled WGS sequence"/>
</dbReference>
<name>A0ABR7QC84_9FLAO</name>
<dbReference type="RefSeq" id="WP_187563233.1">
    <property type="nucleotide sequence ID" value="NZ_JACGWS010000010.1"/>
</dbReference>
<feature type="domain" description="M23ase beta-sheet core" evidence="1">
    <location>
        <begin position="95"/>
        <end position="177"/>
    </location>
</feature>
<evidence type="ECO:0000313" key="3">
    <source>
        <dbReference type="Proteomes" id="UP000619238"/>
    </source>
</evidence>
<gene>
    <name evidence="2" type="ORF">H2O64_16050</name>
</gene>
<dbReference type="EMBL" id="JACGWS010000010">
    <property type="protein sequence ID" value="MBC8756190.1"/>
    <property type="molecule type" value="Genomic_DNA"/>
</dbReference>
<proteinExistence type="predicted"/>
<dbReference type="Gene3D" id="2.70.70.10">
    <property type="entry name" value="Glucose Permease (Domain IIA)"/>
    <property type="match status" value="1"/>
</dbReference>
<dbReference type="InterPro" id="IPR050570">
    <property type="entry name" value="Cell_wall_metabolism_enzyme"/>
</dbReference>
<evidence type="ECO:0000259" key="1">
    <source>
        <dbReference type="Pfam" id="PF01551"/>
    </source>
</evidence>
<dbReference type="SUPFAM" id="SSF51261">
    <property type="entry name" value="Duplicated hybrid motif"/>
    <property type="match status" value="1"/>
</dbReference>
<accession>A0ABR7QC84</accession>
<dbReference type="Pfam" id="PF01551">
    <property type="entry name" value="Peptidase_M23"/>
    <property type="match status" value="1"/>
</dbReference>
<protein>
    <submittedName>
        <fullName evidence="2">M23 family metallopeptidase</fullName>
    </submittedName>
</protein>
<dbReference type="PANTHER" id="PTHR21666">
    <property type="entry name" value="PEPTIDASE-RELATED"/>
    <property type="match status" value="1"/>
</dbReference>
<dbReference type="CDD" id="cd12797">
    <property type="entry name" value="M23_peptidase"/>
    <property type="match status" value="1"/>
</dbReference>
<dbReference type="InterPro" id="IPR011055">
    <property type="entry name" value="Dup_hybrid_motif"/>
</dbReference>
<dbReference type="InterPro" id="IPR016047">
    <property type="entry name" value="M23ase_b-sheet_dom"/>
</dbReference>
<comment type="caution">
    <text evidence="2">The sequence shown here is derived from an EMBL/GenBank/DDBJ whole genome shotgun (WGS) entry which is preliminary data.</text>
</comment>
<evidence type="ECO:0000313" key="2">
    <source>
        <dbReference type="EMBL" id="MBC8756190.1"/>
    </source>
</evidence>
<dbReference type="PANTHER" id="PTHR21666:SF270">
    <property type="entry name" value="MUREIN HYDROLASE ACTIVATOR ENVC"/>
    <property type="match status" value="1"/>
</dbReference>
<keyword evidence="3" id="KW-1185">Reference proteome</keyword>